<dbReference type="EMBL" id="QXGI01000001">
    <property type="protein sequence ID" value="RSX49806.1"/>
    <property type="molecule type" value="Genomic_DNA"/>
</dbReference>
<feature type="compositionally biased region" description="Polar residues" evidence="1">
    <location>
        <begin position="135"/>
        <end position="147"/>
    </location>
</feature>
<evidence type="ECO:0000313" key="3">
    <source>
        <dbReference type="Proteomes" id="UP000288052"/>
    </source>
</evidence>
<protein>
    <submittedName>
        <fullName evidence="2">Uncharacterized protein</fullName>
    </submittedName>
</protein>
<sequence length="147" mass="16752">MRTRLSKHGKYRFYEGTYGELKNMLQPDDILRTPGEESDVARKNAYDVRIIRRVASREVMDQVIETLPLEGRITSALAEATSPTEGYSHAWLVQNIHDELMFVWFGEHDDTSFTIKRRITKDDAKDAHVHGGGSSPHQTCMASRSKS</sequence>
<dbReference type="RefSeq" id="WP_126031318.1">
    <property type="nucleotide sequence ID" value="NZ_QXGI01000001.1"/>
</dbReference>
<keyword evidence="3" id="KW-1185">Reference proteome</keyword>
<proteinExistence type="predicted"/>
<accession>A0A430FAF4</accession>
<evidence type="ECO:0000256" key="1">
    <source>
        <dbReference type="SAM" id="MobiDB-lite"/>
    </source>
</evidence>
<comment type="caution">
    <text evidence="2">The sequence shown here is derived from an EMBL/GenBank/DDBJ whole genome shotgun (WGS) entry which is preliminary data.</text>
</comment>
<name>A0A430FAF4_9BIFI</name>
<evidence type="ECO:0000313" key="2">
    <source>
        <dbReference type="EMBL" id="RSX49806.1"/>
    </source>
</evidence>
<organism evidence="2 3">
    <name type="scientific">Bifidobacterium castoris</name>
    <dbReference type="NCBI Taxonomy" id="2306972"/>
    <lineage>
        <taxon>Bacteria</taxon>
        <taxon>Bacillati</taxon>
        <taxon>Actinomycetota</taxon>
        <taxon>Actinomycetes</taxon>
        <taxon>Bifidobacteriales</taxon>
        <taxon>Bifidobacteriaceae</taxon>
        <taxon>Bifidobacterium</taxon>
    </lineage>
</organism>
<dbReference type="Proteomes" id="UP000288052">
    <property type="component" value="Unassembled WGS sequence"/>
</dbReference>
<gene>
    <name evidence="2" type="ORF">D2E22_0267</name>
</gene>
<feature type="region of interest" description="Disordered" evidence="1">
    <location>
        <begin position="124"/>
        <end position="147"/>
    </location>
</feature>
<dbReference type="AlphaFoldDB" id="A0A430FAF4"/>
<reference evidence="2 3" key="1">
    <citation type="submission" date="2018-09" db="EMBL/GenBank/DDBJ databases">
        <title>Characterization of the phylogenetic diversity of five novel species belonging to the genus Bifidobacterium.</title>
        <authorList>
            <person name="Lugli G.A."/>
            <person name="Duranti S."/>
            <person name="Milani C."/>
        </authorList>
    </citation>
    <scope>NUCLEOTIDE SEQUENCE [LARGE SCALE GENOMIC DNA]</scope>
    <source>
        <strain evidence="2 3">2020B</strain>
    </source>
</reference>